<dbReference type="GO" id="GO:0005634">
    <property type="term" value="C:nucleus"/>
    <property type="evidence" value="ECO:0007669"/>
    <property type="project" value="TreeGrafter"/>
</dbReference>
<dbReference type="AlphaFoldDB" id="A0A077WDG9"/>
<dbReference type="InterPro" id="IPR013922">
    <property type="entry name" value="Cyclin_PHO80-like"/>
</dbReference>
<gene>
    <name evidence="2" type="ORF">LRAMOSA07657</name>
</gene>
<feature type="domain" description="Cyclin N-terminal" evidence="1">
    <location>
        <begin position="55"/>
        <end position="187"/>
    </location>
</feature>
<reference evidence="2" key="1">
    <citation type="journal article" date="2014" name="Genome Announc.">
        <title>De novo whole-genome sequence and genome annotation of Lichtheimia ramosa.</title>
        <authorList>
            <person name="Linde J."/>
            <person name="Schwartze V."/>
            <person name="Binder U."/>
            <person name="Lass-Florl C."/>
            <person name="Voigt K."/>
            <person name="Horn F."/>
        </authorList>
    </citation>
    <scope>NUCLEOTIDE SEQUENCE</scope>
    <source>
        <strain evidence="2">JMRC FSU:6197</strain>
    </source>
</reference>
<proteinExistence type="predicted"/>
<dbReference type="SUPFAM" id="SSF47954">
    <property type="entry name" value="Cyclin-like"/>
    <property type="match status" value="1"/>
</dbReference>
<evidence type="ECO:0000259" key="1">
    <source>
        <dbReference type="Pfam" id="PF00134"/>
    </source>
</evidence>
<dbReference type="Gene3D" id="1.10.472.10">
    <property type="entry name" value="Cyclin-like"/>
    <property type="match status" value="1"/>
</dbReference>
<sequence>MHSTMFQPSDRSSAIPHSSIYSMYHANASSSKPLPSVLIDFIAIALCEVIPFRMIRRRSLQQLNPQIQPIQQAQSQSRLRRLPELVYFIHKVTYQAGINCRTALVALILLDRAKSSLPKNAVSSYDTSHRLLLGALLTATKVLQGTMWAPATPPLTNQRLCDICNGLFSLNDINQVERAFLKLIQYRCWVDDKDVNDYVIRHRSDFAL</sequence>
<dbReference type="InterPro" id="IPR006671">
    <property type="entry name" value="Cyclin_N"/>
</dbReference>
<name>A0A077WDG9_9FUNG</name>
<accession>A0A077WDG9</accession>
<dbReference type="InterPro" id="IPR036915">
    <property type="entry name" value="Cyclin-like_sf"/>
</dbReference>
<protein>
    <recommendedName>
        <fullName evidence="1">Cyclin N-terminal domain-containing protein</fullName>
    </recommendedName>
</protein>
<dbReference type="PANTHER" id="PTHR15615:SF27">
    <property type="entry name" value="PHO85 CYCLIN CLG1"/>
    <property type="match status" value="1"/>
</dbReference>
<dbReference type="GO" id="GO:0019901">
    <property type="term" value="F:protein kinase binding"/>
    <property type="evidence" value="ECO:0007669"/>
    <property type="project" value="InterPro"/>
</dbReference>
<dbReference type="EMBL" id="LK023316">
    <property type="protein sequence ID" value="CDS05128.1"/>
    <property type="molecule type" value="Genomic_DNA"/>
</dbReference>
<organism evidence="2">
    <name type="scientific">Lichtheimia ramosa</name>
    <dbReference type="NCBI Taxonomy" id="688394"/>
    <lineage>
        <taxon>Eukaryota</taxon>
        <taxon>Fungi</taxon>
        <taxon>Fungi incertae sedis</taxon>
        <taxon>Mucoromycota</taxon>
        <taxon>Mucoromycotina</taxon>
        <taxon>Mucoromycetes</taxon>
        <taxon>Mucorales</taxon>
        <taxon>Lichtheimiaceae</taxon>
        <taxon>Lichtheimia</taxon>
    </lineage>
</organism>
<dbReference type="Pfam" id="PF00134">
    <property type="entry name" value="Cyclin_N"/>
    <property type="match status" value="1"/>
</dbReference>
<dbReference type="GO" id="GO:0016538">
    <property type="term" value="F:cyclin-dependent protein serine/threonine kinase regulator activity"/>
    <property type="evidence" value="ECO:0007669"/>
    <property type="project" value="TreeGrafter"/>
</dbReference>
<evidence type="ECO:0000313" key="2">
    <source>
        <dbReference type="EMBL" id="CDS05128.1"/>
    </source>
</evidence>
<dbReference type="GO" id="GO:0000307">
    <property type="term" value="C:cyclin-dependent protein kinase holoenzyme complex"/>
    <property type="evidence" value="ECO:0007669"/>
    <property type="project" value="TreeGrafter"/>
</dbReference>
<dbReference type="PANTHER" id="PTHR15615">
    <property type="match status" value="1"/>
</dbReference>
<dbReference type="OrthoDB" id="10250320at2759"/>